<proteinExistence type="predicted"/>
<evidence type="ECO:0000313" key="2">
    <source>
        <dbReference type="Proteomes" id="UP001596104"/>
    </source>
</evidence>
<evidence type="ECO:0008006" key="3">
    <source>
        <dbReference type="Google" id="ProtNLM"/>
    </source>
</evidence>
<reference evidence="2" key="1">
    <citation type="journal article" date="2019" name="Int. J. Syst. Evol. Microbiol.">
        <title>The Global Catalogue of Microorganisms (GCM) 10K type strain sequencing project: providing services to taxonomists for standard genome sequencing and annotation.</title>
        <authorList>
            <consortium name="The Broad Institute Genomics Platform"/>
            <consortium name="The Broad Institute Genome Sequencing Center for Infectious Disease"/>
            <person name="Wu L."/>
            <person name="Ma J."/>
        </authorList>
    </citation>
    <scope>NUCLEOTIDE SEQUENCE [LARGE SCALE GENOMIC DNA]</scope>
    <source>
        <strain evidence="2">CGMCC 1.16326</strain>
    </source>
</reference>
<organism evidence="1 2">
    <name type="scientific">Bosea vestrisii</name>
    <dbReference type="NCBI Taxonomy" id="151416"/>
    <lineage>
        <taxon>Bacteria</taxon>
        <taxon>Pseudomonadati</taxon>
        <taxon>Pseudomonadota</taxon>
        <taxon>Alphaproteobacteria</taxon>
        <taxon>Hyphomicrobiales</taxon>
        <taxon>Boseaceae</taxon>
        <taxon>Bosea</taxon>
    </lineage>
</organism>
<gene>
    <name evidence="1" type="ORF">ACFPPC_17000</name>
</gene>
<dbReference type="Proteomes" id="UP001596104">
    <property type="component" value="Unassembled WGS sequence"/>
</dbReference>
<evidence type="ECO:0000313" key="1">
    <source>
        <dbReference type="EMBL" id="MFC5394341.1"/>
    </source>
</evidence>
<comment type="caution">
    <text evidence="1">The sequence shown here is derived from an EMBL/GenBank/DDBJ whole genome shotgun (WGS) entry which is preliminary data.</text>
</comment>
<keyword evidence="2" id="KW-1185">Reference proteome</keyword>
<sequence>MAREVTVHAVYLQDSTMIHAFNLRQGGADLLPTGHTGIPKGYSPQKIIDKILAAANGGRIKILRLLAHGDAGEFDFPGIEDRSSVSSKYTQLRKAFAPMARIEIHGCGCASEKKLDRDIGKYSGDPKGRGLRFLWAVAQTFNVPVTGAVDSQGNWDGWGYSGVTVTISPAGKFYAEKPGQRWWDPSSADAEAKAEFYRIKKQYIDRKLYVEARIALRVLMANYPTSEAAGWAAQLVPLGAMEKPDRGLQKEWSDN</sequence>
<name>A0ABW0HB09_9HYPH</name>
<dbReference type="RefSeq" id="WP_291672829.1">
    <property type="nucleotide sequence ID" value="NZ_JBHSLV010000030.1"/>
</dbReference>
<protein>
    <recommendedName>
        <fullName evidence="3">N-acetylmuramoyl-L-alanine amidase</fullName>
    </recommendedName>
</protein>
<dbReference type="EMBL" id="JBHSLV010000030">
    <property type="protein sequence ID" value="MFC5394341.1"/>
    <property type="molecule type" value="Genomic_DNA"/>
</dbReference>
<accession>A0ABW0HB09</accession>